<accession>B1T1Y6</accession>
<dbReference type="PANTHER" id="PTHR34069">
    <property type="entry name" value="3-OXOACYL-[ACYL-CARRIER-PROTEIN] SYNTHASE 3"/>
    <property type="match status" value="1"/>
</dbReference>
<gene>
    <name evidence="5" type="ORF">BamMEX5DRAFT_1802</name>
</gene>
<dbReference type="PANTHER" id="PTHR34069:SF2">
    <property type="entry name" value="BETA-KETOACYL-[ACYL-CARRIER-PROTEIN] SYNTHASE III"/>
    <property type="match status" value="1"/>
</dbReference>
<dbReference type="EMBL" id="ABLK01000040">
    <property type="protein sequence ID" value="EDT42405.1"/>
    <property type="molecule type" value="Genomic_DNA"/>
</dbReference>
<dbReference type="InterPro" id="IPR013747">
    <property type="entry name" value="ACP_syn_III_C"/>
</dbReference>
<dbReference type="Gene3D" id="3.40.47.10">
    <property type="match status" value="3"/>
</dbReference>
<comment type="caution">
    <text evidence="5">The sequence shown here is derived from an EMBL/GenBank/DDBJ whole genome shotgun (WGS) entry which is preliminary data.</text>
</comment>
<dbReference type="GO" id="GO:0044550">
    <property type="term" value="P:secondary metabolite biosynthetic process"/>
    <property type="evidence" value="ECO:0007669"/>
    <property type="project" value="TreeGrafter"/>
</dbReference>
<proteinExistence type="predicted"/>
<sequence>MKILGAAVAIPTSVDDSQSYSLAYAVGAARPALEQAGCLPSELDLIVSLSTSPNRIVHDPAIAGPRLAHPVQRDLGARHATVFDLLDADWTIALDFAQSHCRWLGFRRGLPVACPSPVARAVQIAAWRPSHWTCSGSEWPAARWRFDCAQRPNRESCVSFADTMRSQRRSCLRAGRAHPAEWWRFWGIESRYMIDQDAGETELTLAEDAAREALGLAEVDAGDLDLVLFNMTSPFVMHADGRRRFAPRLSRMLRDRLGAKRALDAGVDMACASFVLQLQLAANLIKDGRVKRALVCSSELMSDVFDYTSKSSTNFGDGAAAAVLVAEPPDSQGANWLKAVYHSDATHYDLVTMRWRDASGLGEHADSRPGVYFTLKPDAQEAIARFMPVAIPGVVSSLLHQSGIGTADIDAFVFHQPSALLVRAWAQRLALARHQYVIRVADCACLVSAAVPFALHESIRQGIIQPGSLVVIAGAGAGRGFGAQLWPWGDTAIDRVGTGSVNAEVRHGR</sequence>
<dbReference type="SUPFAM" id="SSF53901">
    <property type="entry name" value="Thiolase-like"/>
    <property type="match status" value="2"/>
</dbReference>
<name>B1T1Y6_9BURK</name>
<dbReference type="GO" id="GO:0006633">
    <property type="term" value="P:fatty acid biosynthetic process"/>
    <property type="evidence" value="ECO:0007669"/>
    <property type="project" value="InterPro"/>
</dbReference>
<dbReference type="Pfam" id="PF08545">
    <property type="entry name" value="ACP_syn_III"/>
    <property type="match status" value="1"/>
</dbReference>
<evidence type="ECO:0000256" key="1">
    <source>
        <dbReference type="ARBA" id="ARBA00022679"/>
    </source>
</evidence>
<dbReference type="AlphaFoldDB" id="B1T1Y6"/>
<feature type="domain" description="Beta-ketoacyl-[acyl-carrier-protein] synthase III N-terminal" evidence="4">
    <location>
        <begin position="268"/>
        <end position="344"/>
    </location>
</feature>
<evidence type="ECO:0000256" key="2">
    <source>
        <dbReference type="ARBA" id="ARBA00023315"/>
    </source>
</evidence>
<dbReference type="PATRIC" id="fig|396597.7.peg.6416"/>
<dbReference type="InterPro" id="IPR013751">
    <property type="entry name" value="ACP_syn_III_N"/>
</dbReference>
<organism evidence="5 6">
    <name type="scientific">Burkholderia ambifaria MEX-5</name>
    <dbReference type="NCBI Taxonomy" id="396597"/>
    <lineage>
        <taxon>Bacteria</taxon>
        <taxon>Pseudomonadati</taxon>
        <taxon>Pseudomonadota</taxon>
        <taxon>Betaproteobacteria</taxon>
        <taxon>Burkholderiales</taxon>
        <taxon>Burkholderiaceae</taxon>
        <taxon>Burkholderia</taxon>
        <taxon>Burkholderia cepacia complex</taxon>
    </lineage>
</organism>
<dbReference type="Pfam" id="PF08541">
    <property type="entry name" value="ACP_syn_III_C"/>
    <property type="match status" value="1"/>
</dbReference>
<evidence type="ECO:0000313" key="5">
    <source>
        <dbReference type="EMBL" id="EDT42405.1"/>
    </source>
</evidence>
<keyword evidence="2 5" id="KW-0012">Acyltransferase</keyword>
<reference evidence="5 6" key="1">
    <citation type="submission" date="2008-03" db="EMBL/GenBank/DDBJ databases">
        <title>Sequencing of the draft genome and assembly of Burkholderia ambifaria MEX-5.</title>
        <authorList>
            <consortium name="US DOE Joint Genome Institute (JGI-PGF)"/>
            <person name="Copeland A."/>
            <person name="Lucas S."/>
            <person name="Lapidus A."/>
            <person name="Glavina del Rio T."/>
            <person name="Dalin E."/>
            <person name="Tice H."/>
            <person name="Bruce D."/>
            <person name="Goodwin L."/>
            <person name="Pitluck S."/>
            <person name="Larimer F."/>
            <person name="Land M.L."/>
            <person name="Hauser L."/>
            <person name="Tiedje J."/>
            <person name="Richardson P."/>
        </authorList>
    </citation>
    <scope>NUCLEOTIDE SEQUENCE [LARGE SCALE GENOMIC DNA]</scope>
    <source>
        <strain evidence="5 6">MEX-5</strain>
    </source>
</reference>
<evidence type="ECO:0000259" key="4">
    <source>
        <dbReference type="Pfam" id="PF08545"/>
    </source>
</evidence>
<dbReference type="InterPro" id="IPR016039">
    <property type="entry name" value="Thiolase-like"/>
</dbReference>
<dbReference type="Proteomes" id="UP000004814">
    <property type="component" value="Unassembled WGS sequence"/>
</dbReference>
<dbReference type="GO" id="GO:0004315">
    <property type="term" value="F:3-oxoacyl-[acyl-carrier-protein] synthase activity"/>
    <property type="evidence" value="ECO:0007669"/>
    <property type="project" value="UniProtKB-EC"/>
</dbReference>
<evidence type="ECO:0000259" key="3">
    <source>
        <dbReference type="Pfam" id="PF08541"/>
    </source>
</evidence>
<evidence type="ECO:0000313" key="6">
    <source>
        <dbReference type="Proteomes" id="UP000004814"/>
    </source>
</evidence>
<dbReference type="EC" id="2.3.1.41" evidence="5"/>
<feature type="domain" description="Beta-ketoacyl-[acyl-carrier-protein] synthase III C-terminal" evidence="3">
    <location>
        <begin position="399"/>
        <end position="488"/>
    </location>
</feature>
<protein>
    <submittedName>
        <fullName evidence="5">Beta-ketoacyl-acyl-carrier-protein synthase I</fullName>
        <ecNumber evidence="5">2.3.1.41</ecNumber>
    </submittedName>
</protein>
<keyword evidence="1 5" id="KW-0808">Transferase</keyword>